<organism evidence="11 12">
    <name type="scientific">Gryllus longicercus</name>
    <dbReference type="NCBI Taxonomy" id="2509291"/>
    <lineage>
        <taxon>Eukaryota</taxon>
        <taxon>Metazoa</taxon>
        <taxon>Ecdysozoa</taxon>
        <taxon>Arthropoda</taxon>
        <taxon>Hexapoda</taxon>
        <taxon>Insecta</taxon>
        <taxon>Pterygota</taxon>
        <taxon>Neoptera</taxon>
        <taxon>Polyneoptera</taxon>
        <taxon>Orthoptera</taxon>
        <taxon>Ensifera</taxon>
        <taxon>Gryllidea</taxon>
        <taxon>Grylloidea</taxon>
        <taxon>Gryllidae</taxon>
        <taxon>Gryllinae</taxon>
        <taxon>Gryllus</taxon>
    </lineage>
</organism>
<keyword evidence="4 9" id="KW-1133">Transmembrane helix</keyword>
<keyword evidence="6" id="KW-0675">Receptor</keyword>
<protein>
    <recommendedName>
        <fullName evidence="10">SSD domain-containing protein</fullName>
    </recommendedName>
</protein>
<feature type="compositionally biased region" description="Low complexity" evidence="8">
    <location>
        <begin position="1334"/>
        <end position="1365"/>
    </location>
</feature>
<dbReference type="InterPro" id="IPR000731">
    <property type="entry name" value="SSD"/>
</dbReference>
<feature type="transmembrane region" description="Helical" evidence="9">
    <location>
        <begin position="1148"/>
        <end position="1167"/>
    </location>
</feature>
<dbReference type="Gene3D" id="1.20.1640.10">
    <property type="entry name" value="Multidrug efflux transporter AcrB transmembrane domain"/>
    <property type="match status" value="2"/>
</dbReference>
<keyword evidence="12" id="KW-1185">Reference proteome</keyword>
<feature type="domain" description="SSD" evidence="10">
    <location>
        <begin position="517"/>
        <end position="677"/>
    </location>
</feature>
<feature type="transmembrane region" description="Helical" evidence="9">
    <location>
        <begin position="652"/>
        <end position="677"/>
    </location>
</feature>
<dbReference type="NCBIfam" id="TIGR00918">
    <property type="entry name" value="2A060602"/>
    <property type="match status" value="1"/>
</dbReference>
<feature type="compositionally biased region" description="Pro residues" evidence="8">
    <location>
        <begin position="63"/>
        <end position="82"/>
    </location>
</feature>
<evidence type="ECO:0000256" key="1">
    <source>
        <dbReference type="ARBA" id="ARBA00004141"/>
    </source>
</evidence>
<dbReference type="PANTHER" id="PTHR46022">
    <property type="entry name" value="PROTEIN PATCHED"/>
    <property type="match status" value="1"/>
</dbReference>
<feature type="transmembrane region" description="Helical" evidence="9">
    <location>
        <begin position="581"/>
        <end position="603"/>
    </location>
</feature>
<keyword evidence="7" id="KW-0325">Glycoprotein</keyword>
<keyword evidence="3 9" id="KW-0812">Transmembrane</keyword>
<feature type="compositionally biased region" description="Polar residues" evidence="8">
    <location>
        <begin position="1396"/>
        <end position="1407"/>
    </location>
</feature>
<proteinExistence type="inferred from homology"/>
<accession>A0AAN9W1M7</accession>
<evidence type="ECO:0000256" key="5">
    <source>
        <dbReference type="ARBA" id="ARBA00023136"/>
    </source>
</evidence>
<dbReference type="InterPro" id="IPR004766">
    <property type="entry name" value="TM_rcpt_patched"/>
</dbReference>
<dbReference type="PROSITE" id="PS50156">
    <property type="entry name" value="SSD"/>
    <property type="match status" value="1"/>
</dbReference>
<evidence type="ECO:0000313" key="11">
    <source>
        <dbReference type="EMBL" id="KAK7872420.1"/>
    </source>
</evidence>
<keyword evidence="5 9" id="KW-0472">Membrane</keyword>
<reference evidence="11 12" key="1">
    <citation type="submission" date="2024-03" db="EMBL/GenBank/DDBJ databases">
        <title>The genome assembly and annotation of the cricket Gryllus longicercus Weissman &amp; Gray.</title>
        <authorList>
            <person name="Szrajer S."/>
            <person name="Gray D."/>
            <person name="Ylla G."/>
        </authorList>
    </citation>
    <scope>NUCLEOTIDE SEQUENCE [LARGE SCALE GENOMIC DNA]</scope>
    <source>
        <strain evidence="11">DAG 2021-001</strain>
        <tissue evidence="11">Whole body minus gut</tissue>
    </source>
</reference>
<evidence type="ECO:0000256" key="4">
    <source>
        <dbReference type="ARBA" id="ARBA00022989"/>
    </source>
</evidence>
<feature type="compositionally biased region" description="Gly residues" evidence="8">
    <location>
        <begin position="100"/>
        <end position="110"/>
    </location>
</feature>
<feature type="transmembrane region" description="Helical" evidence="9">
    <location>
        <begin position="549"/>
        <end position="575"/>
    </location>
</feature>
<evidence type="ECO:0000256" key="9">
    <source>
        <dbReference type="SAM" id="Phobius"/>
    </source>
</evidence>
<dbReference type="EMBL" id="JAZDUA010000025">
    <property type="protein sequence ID" value="KAK7872420.1"/>
    <property type="molecule type" value="Genomic_DNA"/>
</dbReference>
<dbReference type="GO" id="GO:0005886">
    <property type="term" value="C:plasma membrane"/>
    <property type="evidence" value="ECO:0007669"/>
    <property type="project" value="TreeGrafter"/>
</dbReference>
<evidence type="ECO:0000256" key="6">
    <source>
        <dbReference type="ARBA" id="ARBA00023170"/>
    </source>
</evidence>
<feature type="transmembrane region" description="Helical" evidence="9">
    <location>
        <begin position="1187"/>
        <end position="1207"/>
    </location>
</feature>
<dbReference type="GO" id="GO:0045879">
    <property type="term" value="P:negative regulation of smoothened signaling pathway"/>
    <property type="evidence" value="ECO:0007669"/>
    <property type="project" value="TreeGrafter"/>
</dbReference>
<dbReference type="Pfam" id="PF12349">
    <property type="entry name" value="Sterol-sensing"/>
    <property type="match status" value="1"/>
</dbReference>
<dbReference type="InterPro" id="IPR053958">
    <property type="entry name" value="HMGCR/SNAP/NPC1-like_SSD"/>
</dbReference>
<feature type="transmembrane region" description="Helical" evidence="9">
    <location>
        <begin position="1093"/>
        <end position="1113"/>
    </location>
</feature>
<feature type="compositionally biased region" description="Low complexity" evidence="8">
    <location>
        <begin position="32"/>
        <end position="62"/>
    </location>
</feature>
<feature type="compositionally biased region" description="Basic and acidic residues" evidence="8">
    <location>
        <begin position="1366"/>
        <end position="1394"/>
    </location>
</feature>
<feature type="region of interest" description="Disordered" evidence="8">
    <location>
        <begin position="1328"/>
        <end position="1407"/>
    </location>
</feature>
<dbReference type="FunFam" id="1.20.1640.10:FF:000027">
    <property type="entry name" value="Blast:Protein patched"/>
    <property type="match status" value="1"/>
</dbReference>
<dbReference type="SUPFAM" id="SSF82866">
    <property type="entry name" value="Multidrug efflux transporter AcrB transmembrane domain"/>
    <property type="match status" value="2"/>
</dbReference>
<dbReference type="Proteomes" id="UP001378592">
    <property type="component" value="Unassembled WGS sequence"/>
</dbReference>
<evidence type="ECO:0000256" key="3">
    <source>
        <dbReference type="ARBA" id="ARBA00022692"/>
    </source>
</evidence>
<evidence type="ECO:0000256" key="7">
    <source>
        <dbReference type="ARBA" id="ARBA00023180"/>
    </source>
</evidence>
<feature type="region of interest" description="Disordered" evidence="8">
    <location>
        <begin position="1"/>
        <end position="119"/>
    </location>
</feature>
<feature type="transmembrane region" description="Helical" evidence="9">
    <location>
        <begin position="1119"/>
        <end position="1141"/>
    </location>
</feature>
<feature type="transmembrane region" description="Helical" evidence="9">
    <location>
        <begin position="518"/>
        <end position="537"/>
    </location>
</feature>
<dbReference type="GO" id="GO:0097108">
    <property type="term" value="F:hedgehog family protein binding"/>
    <property type="evidence" value="ECO:0007669"/>
    <property type="project" value="TreeGrafter"/>
</dbReference>
<evidence type="ECO:0000256" key="8">
    <source>
        <dbReference type="SAM" id="MobiDB-lite"/>
    </source>
</evidence>
<comment type="similarity">
    <text evidence="2">Belongs to the patched family.</text>
</comment>
<comment type="caution">
    <text evidence="11">The sequence shown here is derived from an EMBL/GenBank/DDBJ whole genome shotgun (WGS) entry which is preliminary data.</text>
</comment>
<evidence type="ECO:0000313" key="12">
    <source>
        <dbReference type="Proteomes" id="UP001378592"/>
    </source>
</evidence>
<dbReference type="GO" id="GO:0005119">
    <property type="term" value="F:smoothened binding"/>
    <property type="evidence" value="ECO:0007669"/>
    <property type="project" value="TreeGrafter"/>
</dbReference>
<dbReference type="GO" id="GO:0008158">
    <property type="term" value="F:hedgehog receptor activity"/>
    <property type="evidence" value="ECO:0007669"/>
    <property type="project" value="InterPro"/>
</dbReference>
<feature type="transmembrane region" description="Helical" evidence="9">
    <location>
        <begin position="624"/>
        <end position="646"/>
    </location>
</feature>
<evidence type="ECO:0000256" key="2">
    <source>
        <dbReference type="ARBA" id="ARBA00005585"/>
    </source>
</evidence>
<feature type="compositionally biased region" description="Low complexity" evidence="8">
    <location>
        <begin position="83"/>
        <end position="99"/>
    </location>
</feature>
<evidence type="ECO:0000259" key="10">
    <source>
        <dbReference type="PROSITE" id="PS50156"/>
    </source>
</evidence>
<comment type="subcellular location">
    <subcellularLocation>
        <location evidence="1">Membrane</location>
        <topology evidence="1">Multi-pass membrane protein</topology>
    </subcellularLocation>
</comment>
<dbReference type="PANTHER" id="PTHR46022:SF1">
    <property type="entry name" value="PROTEIN PATCHED"/>
    <property type="match status" value="1"/>
</dbReference>
<name>A0AAN9W1M7_9ORTH</name>
<feature type="transmembrane region" description="Helical" evidence="9">
    <location>
        <begin position="1216"/>
        <end position="1240"/>
    </location>
</feature>
<sequence>MVAATARSEQSPSTTTPESPPAPAEHRPPPAEEGAAAATATAAAAAGTTAAAPAPAPAAAGPSPTPPGAPTPLTTPPTPPASAAPRASSAGTAAAASGACRGGAGRGGGRAPPPPPLDDLLVRTSWCDAALALAQLDKGKASGERAALWMRAWLQGHLFALGCFLHRHAGKVLFVALLVLATFCVGLKSAQVHSRVDQLWVEEGGRLERELEYTRRALGEADASTHQLVIQTPRDEGASLLHAGALLAHLDVVRAAVAVTVQLFDTTWRLKDICYSPSIPNFEENYIDQIFENVMPCAIITPLDCFWEGSKLLGPDYPVHIPTLGAKVKWTNLNPLKIVEEMRNFDFHHFPFDTLEDYMKRAGISSGYQEKPCLDPSDVECPETASNKKAGQSPDIGAELTGGCYGFAAKYMHWPEDLVVGGTTKNKTGHIQKARALQTVVQLMGERELYEFYSDTYKVHHVEWTQEKAAIVLETWQRRFSEEIRRQLNGENITAYNIYAFSTATLNDILSQFSELSVVKMVAGYLSMLLYAGVSLFRWHDPVRSQAGIGIAGVILVSITVAAGLGFCALLGIAFNASTTQIVPFLALGLGVDDMFLLTHTYAEQNSSNIKSDEHTGIVLKRSGLSILLTSLSNVCAFFAAAIIPIPALRVFSLQAAVLVLFNLGAMLLVFPALVSFDLRRRRAGRLDLLCCCVAPSSSDTGSHMWPCISLPPAPQRTNRRRGQVVPEQPKKLQAITRALPPDRQQTVTVLASPQPATQLPNAPECWVGSTRELLNTDPEKGYINPATCHMQECWSWSLTRLAAKHYAPLLSKPPVKVVSMVMLGFVLASSVWGLTKVTDGLDLTDIVPQHTDEHAFLTAQSRYFGFYNMYAVTQGDFEYPTNQKLLYEYHDAFMRIPNIIKNDDGGLPEFWLSMFRDWLIGVQKAFDRDWARGSITQEKWYSNASDEGILGYKLLVQTGHVDNPIDKSLVNQVRLVDSHGIINPKAFYNYLSAWTSNDVLAYGASQANLRPQPRQWIHAPDDFELKIPKSAPLVYTQLPFDLHGLGSTEHITNLIGQVRALCQKFEERGLPNYPSGIPFLFWEQYLGLRQSLGLALLCALAAVFLVVAVLLFNLWSAVLVVFALAAMVLQLLGVMGLLGIKLSAIPAVLLIVAVGIGVHFTVHISMGFITSIGCRDRRMQLALESLFAPVIHGAFTTLLGVLMLAFSEFDFIVRYFFYVLFALIALGLLNGLVFFPILLSLIGPRAEVVPHEYPDRISTPSPPPSPVRVRSGSCRVTKISTPRRGHSHSNRLHRAPSLTTITEEANSWHSTHEIVVQPELVVETTYSPTQNTSASCDSSSSHSSTPPPSSSQTHVTTKVTATAHVKVEVHTPRPGVIDRDGNKSRQSRHRDSGSEPESSDSMGRHS</sequence>
<gene>
    <name evidence="11" type="ORF">R5R35_007025</name>
</gene>